<dbReference type="SUPFAM" id="SSF46946">
    <property type="entry name" value="S13-like H2TH domain"/>
    <property type="match status" value="1"/>
</dbReference>
<dbReference type="InterPro" id="IPR010663">
    <property type="entry name" value="Znf_FPG/IleRS"/>
</dbReference>
<evidence type="ECO:0000256" key="3">
    <source>
        <dbReference type="ARBA" id="ARBA00012720"/>
    </source>
</evidence>
<evidence type="ECO:0000313" key="18">
    <source>
        <dbReference type="Proteomes" id="UP000076962"/>
    </source>
</evidence>
<evidence type="ECO:0000256" key="2">
    <source>
        <dbReference type="ARBA" id="ARBA00009409"/>
    </source>
</evidence>
<evidence type="ECO:0000256" key="9">
    <source>
        <dbReference type="ARBA" id="ARBA00023125"/>
    </source>
</evidence>
<dbReference type="GO" id="GO:0006284">
    <property type="term" value="P:base-excision repair"/>
    <property type="evidence" value="ECO:0007669"/>
    <property type="project" value="InterPro"/>
</dbReference>
<dbReference type="AlphaFoldDB" id="A0A176RYC5"/>
<comment type="similarity">
    <text evidence="2">Belongs to the FPG family.</text>
</comment>
<dbReference type="GO" id="GO:0008270">
    <property type="term" value="F:zinc ion binding"/>
    <property type="evidence" value="ECO:0007669"/>
    <property type="project" value="UniProtKB-KW"/>
</dbReference>
<keyword evidence="11" id="KW-0456">Lyase</keyword>
<evidence type="ECO:0000256" key="12">
    <source>
        <dbReference type="ARBA" id="ARBA00023268"/>
    </source>
</evidence>
<keyword evidence="6 15" id="KW-0863">Zinc-finger</keyword>
<keyword evidence="4" id="KW-0479">Metal-binding</keyword>
<evidence type="ECO:0000256" key="5">
    <source>
        <dbReference type="ARBA" id="ARBA00022763"/>
    </source>
</evidence>
<keyword evidence="9" id="KW-0238">DNA-binding</keyword>
<dbReference type="GO" id="GO:0140078">
    <property type="term" value="F:class I DNA-(apurinic or apyrimidinic site) endonuclease activity"/>
    <property type="evidence" value="ECO:0007669"/>
    <property type="project" value="UniProtKB-EC"/>
</dbReference>
<evidence type="ECO:0000313" key="17">
    <source>
        <dbReference type="EMBL" id="OAD20696.1"/>
    </source>
</evidence>
<dbReference type="SUPFAM" id="SSF57716">
    <property type="entry name" value="Glucocorticoid receptor-like (DNA-binding domain)"/>
    <property type="match status" value="1"/>
</dbReference>
<feature type="non-terminal residue" evidence="17">
    <location>
        <position position="1"/>
    </location>
</feature>
<dbReference type="PANTHER" id="PTHR22993">
    <property type="entry name" value="FORMAMIDOPYRIMIDINE-DNA GLYCOSYLASE"/>
    <property type="match status" value="1"/>
</dbReference>
<dbReference type="InterPro" id="IPR010979">
    <property type="entry name" value="Ribosomal_uS13-like_H2TH"/>
</dbReference>
<comment type="cofactor">
    <cofactor evidence="1">
        <name>Zn(2+)</name>
        <dbReference type="ChEBI" id="CHEBI:29105"/>
    </cofactor>
</comment>
<dbReference type="Proteomes" id="UP000076962">
    <property type="component" value="Unassembled WGS sequence"/>
</dbReference>
<gene>
    <name evidence="17" type="ORF">THIOM_003581</name>
</gene>
<keyword evidence="12" id="KW-0511">Multifunctional enzyme</keyword>
<keyword evidence="18" id="KW-1185">Reference proteome</keyword>
<keyword evidence="7" id="KW-0378">Hydrolase</keyword>
<protein>
    <recommendedName>
        <fullName evidence="3">DNA-(apurinic or apyrimidinic site) lyase</fullName>
        <ecNumber evidence="3">4.2.99.18</ecNumber>
    </recommendedName>
</protein>
<evidence type="ECO:0000256" key="6">
    <source>
        <dbReference type="ARBA" id="ARBA00022771"/>
    </source>
</evidence>
<dbReference type="PROSITE" id="PS51066">
    <property type="entry name" value="ZF_FPG_2"/>
    <property type="match status" value="1"/>
</dbReference>
<dbReference type="EMBL" id="LUTY01002175">
    <property type="protein sequence ID" value="OAD20696.1"/>
    <property type="molecule type" value="Genomic_DNA"/>
</dbReference>
<evidence type="ECO:0000256" key="4">
    <source>
        <dbReference type="ARBA" id="ARBA00022723"/>
    </source>
</evidence>
<evidence type="ECO:0000256" key="7">
    <source>
        <dbReference type="ARBA" id="ARBA00022801"/>
    </source>
</evidence>
<comment type="caution">
    <text evidence="17">The sequence shown here is derived from an EMBL/GenBank/DDBJ whole genome shotgun (WGS) entry which is preliminary data.</text>
</comment>
<dbReference type="InterPro" id="IPR015886">
    <property type="entry name" value="H2TH_FPG"/>
</dbReference>
<keyword evidence="8" id="KW-0862">Zinc</keyword>
<evidence type="ECO:0000256" key="1">
    <source>
        <dbReference type="ARBA" id="ARBA00001947"/>
    </source>
</evidence>
<evidence type="ECO:0000256" key="13">
    <source>
        <dbReference type="ARBA" id="ARBA00023295"/>
    </source>
</evidence>
<dbReference type="PATRIC" id="fig|1003181.4.peg.4779"/>
<name>A0A176RYC5_9GAMM</name>
<keyword evidence="10" id="KW-0234">DNA repair</keyword>
<evidence type="ECO:0000256" key="11">
    <source>
        <dbReference type="ARBA" id="ARBA00023239"/>
    </source>
</evidence>
<dbReference type="GO" id="GO:0003684">
    <property type="term" value="F:damaged DNA binding"/>
    <property type="evidence" value="ECO:0007669"/>
    <property type="project" value="InterPro"/>
</dbReference>
<evidence type="ECO:0000256" key="10">
    <source>
        <dbReference type="ARBA" id="ARBA00023204"/>
    </source>
</evidence>
<dbReference type="PANTHER" id="PTHR22993:SF9">
    <property type="entry name" value="FORMAMIDOPYRIMIDINE-DNA GLYCOSYLASE"/>
    <property type="match status" value="1"/>
</dbReference>
<sequence>QGICLRYHDPRRFGCVLWTTILNHRLLVNLGIEPLETELMGEYLHHHAQGRRVAVKQYIMNAQIIVGVGNIYANEALFLAGIHPNQAAGSLHLEDYQRLADIIKQVLSEAIEMGGTTLRDFTDSAGNPGYFKQSLRVYGRAGLACVQCGKTVEQQKIGQRATYYCPVCQSQRDS</sequence>
<dbReference type="GO" id="GO:0034039">
    <property type="term" value="F:8-oxo-7,8-dihydroguanine DNA N-glycosylase activity"/>
    <property type="evidence" value="ECO:0007669"/>
    <property type="project" value="TreeGrafter"/>
</dbReference>
<dbReference type="InterPro" id="IPR000214">
    <property type="entry name" value="Znf_DNA_glyclase/AP_lyase"/>
</dbReference>
<dbReference type="Pfam" id="PF06831">
    <property type="entry name" value="H2TH"/>
    <property type="match status" value="1"/>
</dbReference>
<keyword evidence="5" id="KW-0227">DNA damage</keyword>
<dbReference type="EC" id="4.2.99.18" evidence="3"/>
<comment type="catalytic activity">
    <reaction evidence="14">
        <text>2'-deoxyribonucleotide-(2'-deoxyribose 5'-phosphate)-2'-deoxyribonucleotide-DNA = a 3'-end 2'-deoxyribonucleotide-(2,3-dehydro-2,3-deoxyribose 5'-phosphate)-DNA + a 5'-end 5'-phospho-2'-deoxyribonucleoside-DNA + H(+)</text>
        <dbReference type="Rhea" id="RHEA:66592"/>
        <dbReference type="Rhea" id="RHEA-COMP:13180"/>
        <dbReference type="Rhea" id="RHEA-COMP:16897"/>
        <dbReference type="Rhea" id="RHEA-COMP:17067"/>
        <dbReference type="ChEBI" id="CHEBI:15378"/>
        <dbReference type="ChEBI" id="CHEBI:136412"/>
        <dbReference type="ChEBI" id="CHEBI:157695"/>
        <dbReference type="ChEBI" id="CHEBI:167181"/>
        <dbReference type="EC" id="4.2.99.18"/>
    </reaction>
</comment>
<evidence type="ECO:0000256" key="14">
    <source>
        <dbReference type="ARBA" id="ARBA00044632"/>
    </source>
</evidence>
<reference evidence="17 18" key="1">
    <citation type="submission" date="2016-05" db="EMBL/GenBank/DDBJ databases">
        <title>Single-cell genome of chain-forming Candidatus Thiomargarita nelsonii and comparison to other large sulfur-oxidizing bacteria.</title>
        <authorList>
            <person name="Winkel M."/>
            <person name="Salman V."/>
            <person name="Woyke T."/>
            <person name="Schulz-Vogt H."/>
            <person name="Richter M."/>
            <person name="Flood B."/>
            <person name="Bailey J."/>
            <person name="Amann R."/>
            <person name="Mussmann M."/>
        </authorList>
    </citation>
    <scope>NUCLEOTIDE SEQUENCE [LARGE SCALE GENOMIC DNA]</scope>
    <source>
        <strain evidence="17 18">THI036</strain>
    </source>
</reference>
<dbReference type="FunFam" id="1.10.8.50:FF:000003">
    <property type="entry name" value="Formamidopyrimidine-DNA glycosylase"/>
    <property type="match status" value="1"/>
</dbReference>
<evidence type="ECO:0000256" key="8">
    <source>
        <dbReference type="ARBA" id="ARBA00022833"/>
    </source>
</evidence>
<accession>A0A176RYC5</accession>
<evidence type="ECO:0000259" key="16">
    <source>
        <dbReference type="PROSITE" id="PS51066"/>
    </source>
</evidence>
<dbReference type="Gene3D" id="1.10.8.50">
    <property type="match status" value="1"/>
</dbReference>
<evidence type="ECO:0000256" key="15">
    <source>
        <dbReference type="PROSITE-ProRule" id="PRU00391"/>
    </source>
</evidence>
<organism evidence="17 18">
    <name type="scientific">Candidatus Thiomargarita nelsonii</name>
    <dbReference type="NCBI Taxonomy" id="1003181"/>
    <lineage>
        <taxon>Bacteria</taxon>
        <taxon>Pseudomonadati</taxon>
        <taxon>Pseudomonadota</taxon>
        <taxon>Gammaproteobacteria</taxon>
        <taxon>Thiotrichales</taxon>
        <taxon>Thiotrichaceae</taxon>
        <taxon>Thiomargarita</taxon>
    </lineage>
</organism>
<proteinExistence type="inferred from homology"/>
<dbReference type="SMART" id="SM01232">
    <property type="entry name" value="H2TH"/>
    <property type="match status" value="1"/>
</dbReference>
<feature type="domain" description="FPG-type" evidence="16">
    <location>
        <begin position="136"/>
        <end position="170"/>
    </location>
</feature>
<dbReference type="PROSITE" id="PS01242">
    <property type="entry name" value="ZF_FPG_1"/>
    <property type="match status" value="1"/>
</dbReference>
<dbReference type="InterPro" id="IPR015887">
    <property type="entry name" value="DNA_glyclase_Znf_dom_DNA_BS"/>
</dbReference>
<dbReference type="Pfam" id="PF06827">
    <property type="entry name" value="zf-FPG_IleRS"/>
    <property type="match status" value="1"/>
</dbReference>
<keyword evidence="13" id="KW-0326">Glycosidase</keyword>